<dbReference type="Pfam" id="PF00005">
    <property type="entry name" value="ABC_tran"/>
    <property type="match status" value="1"/>
</dbReference>
<evidence type="ECO:0000256" key="4">
    <source>
        <dbReference type="ARBA" id="ARBA00022840"/>
    </source>
</evidence>
<evidence type="ECO:0000256" key="5">
    <source>
        <dbReference type="ARBA" id="ARBA00022967"/>
    </source>
</evidence>
<dbReference type="EMBL" id="PNRF01000001">
    <property type="protein sequence ID" value="PMR78809.1"/>
    <property type="molecule type" value="Genomic_DNA"/>
</dbReference>
<proteinExistence type="inferred from homology"/>
<keyword evidence="9" id="KW-1185">Reference proteome</keyword>
<dbReference type="GO" id="GO:0005524">
    <property type="term" value="F:ATP binding"/>
    <property type="evidence" value="ECO:0007669"/>
    <property type="project" value="UniProtKB-KW"/>
</dbReference>
<dbReference type="PROSITE" id="PS50893">
    <property type="entry name" value="ABC_TRANSPORTER_2"/>
    <property type="match status" value="1"/>
</dbReference>
<dbReference type="AlphaFoldDB" id="A0A2N7UEE8"/>
<dbReference type="Gene3D" id="3.40.50.300">
    <property type="entry name" value="P-loop containing nucleotide triphosphate hydrolases"/>
    <property type="match status" value="1"/>
</dbReference>
<comment type="function">
    <text evidence="6">Part of the ABC transporter complex HmuTUV involved in hemin import. Responsible for energy coupling to the transport system.</text>
</comment>
<dbReference type="Proteomes" id="UP000235803">
    <property type="component" value="Unassembled WGS sequence"/>
</dbReference>
<evidence type="ECO:0000256" key="1">
    <source>
        <dbReference type="ARBA" id="ARBA00005417"/>
    </source>
</evidence>
<sequence length="262" mass="27944">MAAQRGALRASRLLFRRAQRKVLDGVDLTLAPGDILALLGANGAGKTTLLRCLLGLLRPHAGGISLDDVPLATLSRRALARRIAYVPQVHAAPFPYSVREVVGLGRLPHHGPFAAPSEADRAAVEAAIDQLGIGALAKRPYTELSGGERQLTLIARALAQGARLLIMDEPVSGLDFGHQMRLLERLERLAADGYGILKTTHHPDHALACASRVALLHEGRIEADGPPAEVLSPQAIRRLYRVDVEILRSPAGRGAFVPAGVD</sequence>
<dbReference type="SMART" id="SM00382">
    <property type="entry name" value="AAA"/>
    <property type="match status" value="1"/>
</dbReference>
<keyword evidence="4 8" id="KW-0067">ATP-binding</keyword>
<evidence type="ECO:0000256" key="6">
    <source>
        <dbReference type="ARBA" id="ARBA00037066"/>
    </source>
</evidence>
<keyword evidence="5" id="KW-1278">Translocase</keyword>
<dbReference type="CDD" id="cd03214">
    <property type="entry name" value="ABC_Iron-Siderophores_B12_Hemin"/>
    <property type="match status" value="1"/>
</dbReference>
<evidence type="ECO:0000259" key="7">
    <source>
        <dbReference type="PROSITE" id="PS50893"/>
    </source>
</evidence>
<dbReference type="InterPro" id="IPR003593">
    <property type="entry name" value="AAA+_ATPase"/>
</dbReference>
<dbReference type="FunFam" id="3.40.50.300:FF:000134">
    <property type="entry name" value="Iron-enterobactin ABC transporter ATP-binding protein"/>
    <property type="match status" value="1"/>
</dbReference>
<evidence type="ECO:0000256" key="3">
    <source>
        <dbReference type="ARBA" id="ARBA00022741"/>
    </source>
</evidence>
<dbReference type="InterPro" id="IPR027417">
    <property type="entry name" value="P-loop_NTPase"/>
</dbReference>
<dbReference type="SUPFAM" id="SSF52540">
    <property type="entry name" value="P-loop containing nucleoside triphosphate hydrolases"/>
    <property type="match status" value="1"/>
</dbReference>
<keyword evidence="2" id="KW-0813">Transport</keyword>
<dbReference type="PANTHER" id="PTHR42794">
    <property type="entry name" value="HEMIN IMPORT ATP-BINDING PROTEIN HMUV"/>
    <property type="match status" value="1"/>
</dbReference>
<evidence type="ECO:0000256" key="2">
    <source>
        <dbReference type="ARBA" id="ARBA00022448"/>
    </source>
</evidence>
<keyword evidence="3" id="KW-0547">Nucleotide-binding</keyword>
<name>A0A2N7UEE8_9GAMM</name>
<dbReference type="RefSeq" id="WP_102651488.1">
    <property type="nucleotide sequence ID" value="NZ_PNRF01000001.1"/>
</dbReference>
<organism evidence="8 9">
    <name type="scientific">Billgrantia endophytica</name>
    <dbReference type="NCBI Taxonomy" id="2033802"/>
    <lineage>
        <taxon>Bacteria</taxon>
        <taxon>Pseudomonadati</taxon>
        <taxon>Pseudomonadota</taxon>
        <taxon>Gammaproteobacteria</taxon>
        <taxon>Oceanospirillales</taxon>
        <taxon>Halomonadaceae</taxon>
        <taxon>Billgrantia</taxon>
    </lineage>
</organism>
<accession>A0A2N7UEE8</accession>
<dbReference type="GO" id="GO:0016887">
    <property type="term" value="F:ATP hydrolysis activity"/>
    <property type="evidence" value="ECO:0007669"/>
    <property type="project" value="InterPro"/>
</dbReference>
<evidence type="ECO:0000313" key="9">
    <source>
        <dbReference type="Proteomes" id="UP000235803"/>
    </source>
</evidence>
<reference evidence="8 9" key="1">
    <citation type="submission" date="2018-01" db="EMBL/GenBank/DDBJ databases">
        <title>Halomonas endophytica sp. nov., isolated from storage liquid in the stems of Populus euphratica.</title>
        <authorList>
            <person name="Chen C."/>
        </authorList>
    </citation>
    <scope>NUCLEOTIDE SEQUENCE [LARGE SCALE GENOMIC DNA]</scope>
    <source>
        <strain evidence="8 9">MC28</strain>
    </source>
</reference>
<gene>
    <name evidence="8" type="ORF">C1H69_00680</name>
</gene>
<dbReference type="PANTHER" id="PTHR42794:SF1">
    <property type="entry name" value="HEMIN IMPORT ATP-BINDING PROTEIN HMUV"/>
    <property type="match status" value="1"/>
</dbReference>
<dbReference type="OrthoDB" id="6461291at2"/>
<feature type="domain" description="ABC transporter" evidence="7">
    <location>
        <begin position="8"/>
        <end position="243"/>
    </location>
</feature>
<evidence type="ECO:0000313" key="8">
    <source>
        <dbReference type="EMBL" id="PMR78809.1"/>
    </source>
</evidence>
<protein>
    <submittedName>
        <fullName evidence="8">ABC transporter ATP-binding protein</fullName>
    </submittedName>
</protein>
<dbReference type="InterPro" id="IPR003439">
    <property type="entry name" value="ABC_transporter-like_ATP-bd"/>
</dbReference>
<comment type="caution">
    <text evidence="8">The sequence shown here is derived from an EMBL/GenBank/DDBJ whole genome shotgun (WGS) entry which is preliminary data.</text>
</comment>
<comment type="similarity">
    <text evidence="1">Belongs to the ABC transporter superfamily.</text>
</comment>